<proteinExistence type="inferred from homology"/>
<feature type="domain" description="Core-binding (CB)" evidence="11">
    <location>
        <begin position="2"/>
        <end position="89"/>
    </location>
</feature>
<name>A0ABS9KU12_9BACT</name>
<evidence type="ECO:0000256" key="8">
    <source>
        <dbReference type="ARBA" id="ARBA00023306"/>
    </source>
</evidence>
<evidence type="ECO:0000256" key="1">
    <source>
        <dbReference type="ARBA" id="ARBA00004496"/>
    </source>
</evidence>
<evidence type="ECO:0000313" key="12">
    <source>
        <dbReference type="EMBL" id="MCG2615814.1"/>
    </source>
</evidence>
<organism evidence="12 13">
    <name type="scientific">Terrimonas ginsenosidimutans</name>
    <dbReference type="NCBI Taxonomy" id="2908004"/>
    <lineage>
        <taxon>Bacteria</taxon>
        <taxon>Pseudomonadati</taxon>
        <taxon>Bacteroidota</taxon>
        <taxon>Chitinophagia</taxon>
        <taxon>Chitinophagales</taxon>
        <taxon>Chitinophagaceae</taxon>
        <taxon>Terrimonas</taxon>
    </lineage>
</organism>
<dbReference type="InterPro" id="IPR044068">
    <property type="entry name" value="CB"/>
</dbReference>
<feature type="active site" evidence="9">
    <location>
        <position position="176"/>
    </location>
</feature>
<dbReference type="InterPro" id="IPR011010">
    <property type="entry name" value="DNA_brk_join_enz"/>
</dbReference>
<feature type="active site" description="O-(3'-phospho-DNA)-tyrosine intermediate" evidence="9">
    <location>
        <position position="281"/>
    </location>
</feature>
<keyword evidence="2 9" id="KW-0963">Cytoplasm</keyword>
<comment type="function">
    <text evidence="9">Site-specific tyrosine recombinase, which acts by catalyzing the cutting and rejoining of the recombining DNA molecules. The XerC-XerD complex is essential to convert dimers of the bacterial chromosome into monomers to permit their segregation at cell division. It also contributes to the segregational stability of plasmids.</text>
</comment>
<dbReference type="Proteomes" id="UP001165367">
    <property type="component" value="Unassembled WGS sequence"/>
</dbReference>
<dbReference type="PANTHER" id="PTHR30349">
    <property type="entry name" value="PHAGE INTEGRASE-RELATED"/>
    <property type="match status" value="1"/>
</dbReference>
<dbReference type="RefSeq" id="WP_237874001.1">
    <property type="nucleotide sequence ID" value="NZ_JAKLTR010000010.1"/>
</dbReference>
<feature type="active site" evidence="9">
    <location>
        <position position="272"/>
    </location>
</feature>
<dbReference type="PANTHER" id="PTHR30349:SF77">
    <property type="entry name" value="TYROSINE RECOMBINASE XERC"/>
    <property type="match status" value="1"/>
</dbReference>
<dbReference type="InterPro" id="IPR013762">
    <property type="entry name" value="Integrase-like_cat_sf"/>
</dbReference>
<dbReference type="InterPro" id="IPR004107">
    <property type="entry name" value="Integrase_SAM-like_N"/>
</dbReference>
<comment type="caution">
    <text evidence="12">The sequence shown here is derived from an EMBL/GenBank/DDBJ whole genome shotgun (WGS) entry which is preliminary data.</text>
</comment>
<dbReference type="InterPro" id="IPR050090">
    <property type="entry name" value="Tyrosine_recombinase_XerCD"/>
</dbReference>
<dbReference type="InterPro" id="IPR010998">
    <property type="entry name" value="Integrase_recombinase_N"/>
</dbReference>
<keyword evidence="8 9" id="KW-0131">Cell cycle</keyword>
<dbReference type="InterPro" id="IPR002104">
    <property type="entry name" value="Integrase_catalytic"/>
</dbReference>
<evidence type="ECO:0000256" key="6">
    <source>
        <dbReference type="ARBA" id="ARBA00023125"/>
    </source>
</evidence>
<dbReference type="InterPro" id="IPR023009">
    <property type="entry name" value="Tyrosine_recombinase_XerC/XerD"/>
</dbReference>
<dbReference type="EMBL" id="JAKLTR010000010">
    <property type="protein sequence ID" value="MCG2615814.1"/>
    <property type="molecule type" value="Genomic_DNA"/>
</dbReference>
<keyword evidence="4 9" id="KW-0159">Chromosome partition</keyword>
<feature type="active site" evidence="9">
    <location>
        <position position="246"/>
    </location>
</feature>
<keyword evidence="7 9" id="KW-0233">DNA recombination</keyword>
<dbReference type="PROSITE" id="PS51898">
    <property type="entry name" value="TYR_RECOMBINASE"/>
    <property type="match status" value="1"/>
</dbReference>
<evidence type="ECO:0000256" key="4">
    <source>
        <dbReference type="ARBA" id="ARBA00022829"/>
    </source>
</evidence>
<evidence type="ECO:0000256" key="7">
    <source>
        <dbReference type="ARBA" id="ARBA00023172"/>
    </source>
</evidence>
<feature type="domain" description="Tyr recombinase" evidence="10">
    <location>
        <begin position="110"/>
        <end position="294"/>
    </location>
</feature>
<feature type="active site" evidence="9">
    <location>
        <position position="249"/>
    </location>
</feature>
<keyword evidence="5 9" id="KW-0229">DNA integration</keyword>
<dbReference type="PROSITE" id="PS51900">
    <property type="entry name" value="CB"/>
    <property type="match status" value="1"/>
</dbReference>
<dbReference type="Pfam" id="PF02899">
    <property type="entry name" value="Phage_int_SAM_1"/>
    <property type="match status" value="1"/>
</dbReference>
<dbReference type="Gene3D" id="1.10.150.130">
    <property type="match status" value="1"/>
</dbReference>
<accession>A0ABS9KU12</accession>
<reference evidence="12" key="1">
    <citation type="submission" date="2022-01" db="EMBL/GenBank/DDBJ databases">
        <authorList>
            <person name="Jo J.-H."/>
            <person name="Im W.-T."/>
        </authorList>
    </citation>
    <scope>NUCLEOTIDE SEQUENCE</scope>
    <source>
        <strain evidence="12">NA20</strain>
    </source>
</reference>
<comment type="similarity">
    <text evidence="9">Belongs to the 'phage' integrase family. XerC subfamily.</text>
</comment>
<dbReference type="HAMAP" id="MF_01808">
    <property type="entry name" value="Recomb_XerC_XerD"/>
    <property type="match status" value="1"/>
</dbReference>
<sequence length="300" mass="34654">MQETDLRIQPFLDYLKYEKRYSQHTIISYQTDLVDFWSFMDKEYSGLGLKEITHGFIRTWLAGLKELKLSSRTINRKISSLRSFFKYHLRRGEIGVLPTANVISPKISKRLPVFVKESETRELISSLSQASEDWKSLNAKMLILMFYATGMRLSELIGLKEKQLDLGRQRIKVLGKGNKERIIPVSEDVVKSINDYREWKKKEFEAPEEGFLLVTEKGKKLYPKYAWILVNKYLGQASTLDKKSPHVLRHTFATHLMNNGADLNAVKELLGHASLAATQVYTHTTIEKLKDVHKKAHPKA</sequence>
<keyword evidence="3 9" id="KW-0132">Cell division</keyword>
<comment type="subunit">
    <text evidence="9">Forms a cyclic heterotetrameric complex composed of two molecules of XerC and two molecules of XerD.</text>
</comment>
<keyword evidence="13" id="KW-1185">Reference proteome</keyword>
<evidence type="ECO:0000256" key="3">
    <source>
        <dbReference type="ARBA" id="ARBA00022618"/>
    </source>
</evidence>
<keyword evidence="6 9" id="KW-0238">DNA-binding</keyword>
<dbReference type="Pfam" id="PF00589">
    <property type="entry name" value="Phage_integrase"/>
    <property type="match status" value="1"/>
</dbReference>
<evidence type="ECO:0000259" key="10">
    <source>
        <dbReference type="PROSITE" id="PS51898"/>
    </source>
</evidence>
<evidence type="ECO:0000256" key="5">
    <source>
        <dbReference type="ARBA" id="ARBA00022908"/>
    </source>
</evidence>
<feature type="active site" evidence="9">
    <location>
        <position position="152"/>
    </location>
</feature>
<evidence type="ECO:0000256" key="2">
    <source>
        <dbReference type="ARBA" id="ARBA00022490"/>
    </source>
</evidence>
<evidence type="ECO:0000313" key="13">
    <source>
        <dbReference type="Proteomes" id="UP001165367"/>
    </source>
</evidence>
<protein>
    <recommendedName>
        <fullName evidence="9">Tyrosine recombinase XerC</fullName>
    </recommendedName>
</protein>
<evidence type="ECO:0000259" key="11">
    <source>
        <dbReference type="PROSITE" id="PS51900"/>
    </source>
</evidence>
<gene>
    <name evidence="9" type="primary">xerC</name>
    <name evidence="12" type="ORF">LZZ85_16075</name>
</gene>
<comment type="subcellular location">
    <subcellularLocation>
        <location evidence="1 9">Cytoplasm</location>
    </subcellularLocation>
</comment>
<evidence type="ECO:0000256" key="9">
    <source>
        <dbReference type="HAMAP-Rule" id="MF_01808"/>
    </source>
</evidence>
<dbReference type="SUPFAM" id="SSF56349">
    <property type="entry name" value="DNA breaking-rejoining enzymes"/>
    <property type="match status" value="1"/>
</dbReference>
<dbReference type="Gene3D" id="1.10.443.10">
    <property type="entry name" value="Intergrase catalytic core"/>
    <property type="match status" value="1"/>
</dbReference>